<dbReference type="RefSeq" id="WP_101671268.1">
    <property type="nucleotide sequence ID" value="NZ_NMYC01000003.1"/>
</dbReference>
<dbReference type="Pfam" id="PF01757">
    <property type="entry name" value="Acyl_transf_3"/>
    <property type="match status" value="1"/>
</dbReference>
<dbReference type="OrthoDB" id="3240454at2"/>
<dbReference type="Proteomes" id="UP000234935">
    <property type="component" value="Unassembled WGS sequence"/>
</dbReference>
<feature type="transmembrane region" description="Helical" evidence="2">
    <location>
        <begin position="330"/>
        <end position="351"/>
    </location>
</feature>
<feature type="transmembrane region" description="Helical" evidence="2">
    <location>
        <begin position="172"/>
        <end position="190"/>
    </location>
</feature>
<organism evidence="4 5">
    <name type="scientific">Bifidobacterium anseris</name>
    <dbReference type="NCBI Taxonomy" id="2020963"/>
    <lineage>
        <taxon>Bacteria</taxon>
        <taxon>Bacillati</taxon>
        <taxon>Actinomycetota</taxon>
        <taxon>Actinomycetes</taxon>
        <taxon>Bifidobacteriales</taxon>
        <taxon>Bifidobacteriaceae</taxon>
        <taxon>Bifidobacterium</taxon>
    </lineage>
</organism>
<keyword evidence="2" id="KW-0812">Transmembrane</keyword>
<gene>
    <name evidence="4" type="ORF">CGZ88_0970</name>
</gene>
<evidence type="ECO:0000313" key="4">
    <source>
        <dbReference type="EMBL" id="PLS27443.1"/>
    </source>
</evidence>
<reference evidence="4 5" key="1">
    <citation type="submission" date="2017-07" db="EMBL/GenBank/DDBJ databases">
        <title>Bifidobacterium novel species.</title>
        <authorList>
            <person name="Lugli G.A."/>
            <person name="Milani C."/>
            <person name="Duranti S."/>
            <person name="Mangifesta M."/>
        </authorList>
    </citation>
    <scope>NUCLEOTIDE SEQUENCE [LARGE SCALE GENOMIC DNA]</scope>
    <source>
        <strain evidence="5">Goo31D</strain>
    </source>
</reference>
<keyword evidence="2" id="KW-0472">Membrane</keyword>
<evidence type="ECO:0000313" key="5">
    <source>
        <dbReference type="Proteomes" id="UP000234935"/>
    </source>
</evidence>
<name>A0A2N5IZQ8_9BIFI</name>
<feature type="transmembrane region" description="Helical" evidence="2">
    <location>
        <begin position="196"/>
        <end position="215"/>
    </location>
</feature>
<feature type="transmembrane region" description="Helical" evidence="2">
    <location>
        <begin position="63"/>
        <end position="85"/>
    </location>
</feature>
<dbReference type="GO" id="GO:0016747">
    <property type="term" value="F:acyltransferase activity, transferring groups other than amino-acyl groups"/>
    <property type="evidence" value="ECO:0007669"/>
    <property type="project" value="InterPro"/>
</dbReference>
<evidence type="ECO:0000259" key="3">
    <source>
        <dbReference type="Pfam" id="PF01757"/>
    </source>
</evidence>
<dbReference type="EMBL" id="NMYC01000003">
    <property type="protein sequence ID" value="PLS27443.1"/>
    <property type="molecule type" value="Genomic_DNA"/>
</dbReference>
<feature type="transmembrane region" description="Helical" evidence="2">
    <location>
        <begin position="260"/>
        <end position="281"/>
    </location>
</feature>
<feature type="region of interest" description="Disordered" evidence="1">
    <location>
        <begin position="1"/>
        <end position="20"/>
    </location>
</feature>
<dbReference type="AlphaFoldDB" id="A0A2N5IZQ8"/>
<comment type="caution">
    <text evidence="4">The sequence shown here is derived from an EMBL/GenBank/DDBJ whole genome shotgun (WGS) entry which is preliminary data.</text>
</comment>
<feature type="transmembrane region" description="Helical" evidence="2">
    <location>
        <begin position="105"/>
        <end position="124"/>
    </location>
</feature>
<dbReference type="InterPro" id="IPR002656">
    <property type="entry name" value="Acyl_transf_3_dom"/>
</dbReference>
<accession>A0A2N5IZQ8</accession>
<proteinExistence type="predicted"/>
<sequence length="406" mass="46163">MTAQNDVVTKGRHSTAKRKQRNSSIELLRIISMLMILSHHFIWHNGSPLSDFPLTPGREVFSFFFLSGGKIGVITFFSISTWFLISSEQSVKQNFKRIWLMERELLFWSITLLAVFLVAKRSAVSSSTLISSVFPVITNLWWYATAYAMFLAILPFLQYALLAMGSKRHCQLALLLLLTLGPLSMIPMSIFSLFTINVFGFIYIFIVLSCYKLYLKKMNTKQLWTLLGAGVAIGVIGYLVKYGAMLSTSGSVQATISNKYTPFSDFSLPTLMIGIPIFLLFDRMHFYNRPINFIAKSAFAIYLITEYPPMRSLLWSTWFNLKDIYGKPFMLLHVIGVLLGVYVACTLCDFVRRGLFAITVDRHPGRWFEALWNAVARWHWVQSLPKLMLVPSTSGTATSPTTAQHE</sequence>
<evidence type="ECO:0000256" key="2">
    <source>
        <dbReference type="SAM" id="Phobius"/>
    </source>
</evidence>
<protein>
    <submittedName>
        <fullName evidence="4">Symporter</fullName>
    </submittedName>
</protein>
<keyword evidence="5" id="KW-1185">Reference proteome</keyword>
<feature type="transmembrane region" description="Helical" evidence="2">
    <location>
        <begin position="27"/>
        <end position="43"/>
    </location>
</feature>
<keyword evidence="2" id="KW-1133">Transmembrane helix</keyword>
<feature type="domain" description="Acyltransferase 3" evidence="3">
    <location>
        <begin position="23"/>
        <end position="347"/>
    </location>
</feature>
<evidence type="ECO:0000256" key="1">
    <source>
        <dbReference type="SAM" id="MobiDB-lite"/>
    </source>
</evidence>
<feature type="compositionally biased region" description="Basic residues" evidence="1">
    <location>
        <begin position="10"/>
        <end position="20"/>
    </location>
</feature>
<feature type="transmembrane region" description="Helical" evidence="2">
    <location>
        <begin position="222"/>
        <end position="240"/>
    </location>
</feature>
<feature type="transmembrane region" description="Helical" evidence="2">
    <location>
        <begin position="293"/>
        <end position="310"/>
    </location>
</feature>
<feature type="transmembrane region" description="Helical" evidence="2">
    <location>
        <begin position="140"/>
        <end position="160"/>
    </location>
</feature>